<evidence type="ECO:0000256" key="2">
    <source>
        <dbReference type="ARBA" id="ARBA00022840"/>
    </source>
</evidence>
<gene>
    <name evidence="6" type="ORF">ACFQZU_24360</name>
</gene>
<evidence type="ECO:0000313" key="7">
    <source>
        <dbReference type="Proteomes" id="UP001596956"/>
    </source>
</evidence>
<evidence type="ECO:0000259" key="5">
    <source>
        <dbReference type="Pfam" id="PF17764"/>
    </source>
</evidence>
<sequence>RTGGPEGARKQDAAAGPAKKPGKGAEGTAATKAKRPKQQRPAERDPIARIAVDTPLPHLDRLFDYRVPESMDADAVPGCRVRVRFNGQLLAGFLIERCAESEFQGRLAYLHRIVSPEPVLTPEISGLARAVADRYAGTLSDVLRLAVPPRHARVEKEDGPAAAGGTGGG</sequence>
<evidence type="ECO:0000313" key="6">
    <source>
        <dbReference type="EMBL" id="MFD0804431.1"/>
    </source>
</evidence>
<dbReference type="InterPro" id="IPR041222">
    <property type="entry name" value="PriA_3primeBD"/>
</dbReference>
<feature type="non-terminal residue" evidence="6">
    <location>
        <position position="169"/>
    </location>
</feature>
<keyword evidence="2" id="KW-0067">ATP-binding</keyword>
<evidence type="ECO:0000256" key="1">
    <source>
        <dbReference type="ARBA" id="ARBA00022741"/>
    </source>
</evidence>
<keyword evidence="1" id="KW-0547">Nucleotide-binding</keyword>
<evidence type="ECO:0000256" key="3">
    <source>
        <dbReference type="ARBA" id="ARBA00023125"/>
    </source>
</evidence>
<accession>A0ABW3BM59</accession>
<feature type="domain" description="Primosomal protein N' 3' DNA-binding" evidence="5">
    <location>
        <begin position="49"/>
        <end position="148"/>
    </location>
</feature>
<name>A0ABW3BM59_9ACTN</name>
<dbReference type="PANTHER" id="PTHR30580">
    <property type="entry name" value="PRIMOSOMAL PROTEIN N"/>
    <property type="match status" value="1"/>
</dbReference>
<reference evidence="7" key="1">
    <citation type="journal article" date="2019" name="Int. J. Syst. Evol. Microbiol.">
        <title>The Global Catalogue of Microorganisms (GCM) 10K type strain sequencing project: providing services to taxonomists for standard genome sequencing and annotation.</title>
        <authorList>
            <consortium name="The Broad Institute Genomics Platform"/>
            <consortium name="The Broad Institute Genome Sequencing Center for Infectious Disease"/>
            <person name="Wu L."/>
            <person name="Ma J."/>
        </authorList>
    </citation>
    <scope>NUCLEOTIDE SEQUENCE [LARGE SCALE GENOMIC DNA]</scope>
    <source>
        <strain evidence="7">CCUG 63369</strain>
    </source>
</reference>
<dbReference type="Gene3D" id="3.40.1440.60">
    <property type="entry name" value="PriA, 3(prime) DNA-binding domain"/>
    <property type="match status" value="1"/>
</dbReference>
<dbReference type="PANTHER" id="PTHR30580:SF0">
    <property type="entry name" value="PRIMOSOMAL PROTEIN N"/>
    <property type="match status" value="1"/>
</dbReference>
<protein>
    <submittedName>
        <fullName evidence="6">Primosomal protein N</fullName>
    </submittedName>
</protein>
<dbReference type="Pfam" id="PF17764">
    <property type="entry name" value="PriA_3primeBD"/>
    <property type="match status" value="1"/>
</dbReference>
<dbReference type="EMBL" id="JBHTHR010001660">
    <property type="protein sequence ID" value="MFD0804431.1"/>
    <property type="molecule type" value="Genomic_DNA"/>
</dbReference>
<proteinExistence type="predicted"/>
<keyword evidence="7" id="KW-1185">Reference proteome</keyword>
<comment type="caution">
    <text evidence="6">The sequence shown here is derived from an EMBL/GenBank/DDBJ whole genome shotgun (WGS) entry which is preliminary data.</text>
</comment>
<dbReference type="Proteomes" id="UP001596956">
    <property type="component" value="Unassembled WGS sequence"/>
</dbReference>
<evidence type="ECO:0000256" key="4">
    <source>
        <dbReference type="SAM" id="MobiDB-lite"/>
    </source>
</evidence>
<feature type="non-terminal residue" evidence="6">
    <location>
        <position position="1"/>
    </location>
</feature>
<organism evidence="6 7">
    <name type="scientific">Streptomonospora algeriensis</name>
    <dbReference type="NCBI Taxonomy" id="995084"/>
    <lineage>
        <taxon>Bacteria</taxon>
        <taxon>Bacillati</taxon>
        <taxon>Actinomycetota</taxon>
        <taxon>Actinomycetes</taxon>
        <taxon>Streptosporangiales</taxon>
        <taxon>Nocardiopsidaceae</taxon>
        <taxon>Streptomonospora</taxon>
    </lineage>
</organism>
<keyword evidence="3" id="KW-0238">DNA-binding</keyword>
<dbReference type="InterPro" id="IPR042115">
    <property type="entry name" value="PriA_3primeBD_sf"/>
</dbReference>
<feature type="region of interest" description="Disordered" evidence="4">
    <location>
        <begin position="1"/>
        <end position="51"/>
    </location>
</feature>